<feature type="domain" description="Receptor ligand binding region" evidence="5">
    <location>
        <begin position="7"/>
        <end position="285"/>
    </location>
</feature>
<evidence type="ECO:0000256" key="4">
    <source>
        <dbReference type="ARBA" id="ARBA00023136"/>
    </source>
</evidence>
<evidence type="ECO:0000313" key="7">
    <source>
        <dbReference type="Proteomes" id="UP000593564"/>
    </source>
</evidence>
<comment type="caution">
    <text evidence="6">The sequence shown here is derived from an EMBL/GenBank/DDBJ whole genome shotgun (WGS) entry which is preliminary data.</text>
</comment>
<dbReference type="Gene3D" id="3.40.190.10">
    <property type="entry name" value="Periplasmic binding protein-like II"/>
    <property type="match status" value="1"/>
</dbReference>
<dbReference type="Gene3D" id="3.40.50.2300">
    <property type="match status" value="1"/>
</dbReference>
<dbReference type="EMBL" id="JACBKZ010000002">
    <property type="protein sequence ID" value="KAF5956225.1"/>
    <property type="molecule type" value="Genomic_DNA"/>
</dbReference>
<dbReference type="InterPro" id="IPR028082">
    <property type="entry name" value="Peripla_BP_I"/>
</dbReference>
<sequence>METWAETALVAKIGNQAQVPVISLAAAIEATKTTQWPFLIQITNFSNQMDCTAALVHSFKWRRVIVVYEEDMLSDDSNMLAMLSDALHNVGSVIEHHLFIQPYQSLSHPLEFVREELMKLNNIQPRAFIVLQSSLQFTSLLFSEARKMRFMGKDSAWVITDTIASFLDYVNSSFISSMEGAFGIKIDYSENTTSFLDFKKQFRQSFRFEYPEEDNSNPGIYALRAYDSIATVIVALERLTHSTSSTTSTRLLDTILSSNFSGLSGEIHFEDEGLSYKPIYRVINVFNLTYSKLEYWSPEFGFLKSLDAAKSGKNGSIGKRNDWRRSLGNLKRVPKGWAMPSLEDPLIIGVLGRATFDAYDGFCIRVFKEVLKILGYGLPYKFVEFNGTYGDLVKNVANKVINLSPTTLLCISEKLIYNSICW</sequence>
<dbReference type="SUPFAM" id="SSF53822">
    <property type="entry name" value="Periplasmic binding protein-like I"/>
    <property type="match status" value="1"/>
</dbReference>
<evidence type="ECO:0000256" key="1">
    <source>
        <dbReference type="ARBA" id="ARBA00004370"/>
    </source>
</evidence>
<accession>A0A7J7HUR0</accession>
<gene>
    <name evidence="6" type="ORF">HYC85_003450</name>
</gene>
<keyword evidence="3" id="KW-1133">Transmembrane helix</keyword>
<dbReference type="GO" id="GO:0016020">
    <property type="term" value="C:membrane"/>
    <property type="evidence" value="ECO:0007669"/>
    <property type="project" value="UniProtKB-SubCell"/>
</dbReference>
<name>A0A7J7HUR0_CAMSI</name>
<keyword evidence="4" id="KW-0472">Membrane</keyword>
<keyword evidence="2" id="KW-0812">Transmembrane</keyword>
<evidence type="ECO:0000259" key="5">
    <source>
        <dbReference type="Pfam" id="PF01094"/>
    </source>
</evidence>
<protein>
    <recommendedName>
        <fullName evidence="5">Receptor ligand binding region domain-containing protein</fullName>
    </recommendedName>
</protein>
<dbReference type="InterPro" id="IPR015683">
    <property type="entry name" value="Ionotropic_Glu_rcpt"/>
</dbReference>
<proteinExistence type="predicted"/>
<evidence type="ECO:0000256" key="3">
    <source>
        <dbReference type="ARBA" id="ARBA00022989"/>
    </source>
</evidence>
<dbReference type="PANTHER" id="PTHR34836:SF1">
    <property type="entry name" value="OS09G0428600 PROTEIN"/>
    <property type="match status" value="1"/>
</dbReference>
<dbReference type="AlphaFoldDB" id="A0A7J7HUR0"/>
<evidence type="ECO:0000256" key="2">
    <source>
        <dbReference type="ARBA" id="ARBA00022692"/>
    </source>
</evidence>
<keyword evidence="7" id="KW-1185">Reference proteome</keyword>
<dbReference type="FunFam" id="3.40.50.2300:FF:000188">
    <property type="entry name" value="Glutamate receptor"/>
    <property type="match status" value="1"/>
</dbReference>
<dbReference type="Pfam" id="PF01094">
    <property type="entry name" value="ANF_receptor"/>
    <property type="match status" value="1"/>
</dbReference>
<dbReference type="InterPro" id="IPR001828">
    <property type="entry name" value="ANF_lig-bd_rcpt"/>
</dbReference>
<dbReference type="PANTHER" id="PTHR34836">
    <property type="entry name" value="OS06G0188250 PROTEIN"/>
    <property type="match status" value="1"/>
</dbReference>
<reference evidence="7" key="1">
    <citation type="journal article" date="2020" name="Nat. Commun.">
        <title>Genome assembly of wild tea tree DASZ reveals pedigree and selection history of tea varieties.</title>
        <authorList>
            <person name="Zhang W."/>
            <person name="Zhang Y."/>
            <person name="Qiu H."/>
            <person name="Guo Y."/>
            <person name="Wan H."/>
            <person name="Zhang X."/>
            <person name="Scossa F."/>
            <person name="Alseekh S."/>
            <person name="Zhang Q."/>
            <person name="Wang P."/>
            <person name="Xu L."/>
            <person name="Schmidt M.H."/>
            <person name="Jia X."/>
            <person name="Li D."/>
            <person name="Zhu A."/>
            <person name="Guo F."/>
            <person name="Chen W."/>
            <person name="Ni D."/>
            <person name="Usadel B."/>
            <person name="Fernie A.R."/>
            <person name="Wen W."/>
        </authorList>
    </citation>
    <scope>NUCLEOTIDE SEQUENCE [LARGE SCALE GENOMIC DNA]</scope>
    <source>
        <strain evidence="7">cv. G240</strain>
    </source>
</reference>
<dbReference type="Proteomes" id="UP000593564">
    <property type="component" value="Unassembled WGS sequence"/>
</dbReference>
<organism evidence="6 7">
    <name type="scientific">Camellia sinensis</name>
    <name type="common">Tea plant</name>
    <name type="synonym">Thea sinensis</name>
    <dbReference type="NCBI Taxonomy" id="4442"/>
    <lineage>
        <taxon>Eukaryota</taxon>
        <taxon>Viridiplantae</taxon>
        <taxon>Streptophyta</taxon>
        <taxon>Embryophyta</taxon>
        <taxon>Tracheophyta</taxon>
        <taxon>Spermatophyta</taxon>
        <taxon>Magnoliopsida</taxon>
        <taxon>eudicotyledons</taxon>
        <taxon>Gunneridae</taxon>
        <taxon>Pentapetalae</taxon>
        <taxon>asterids</taxon>
        <taxon>Ericales</taxon>
        <taxon>Theaceae</taxon>
        <taxon>Camellia</taxon>
    </lineage>
</organism>
<reference evidence="6 7" key="2">
    <citation type="submission" date="2020-07" db="EMBL/GenBank/DDBJ databases">
        <title>Genome assembly of wild tea tree DASZ reveals pedigree and selection history of tea varieties.</title>
        <authorList>
            <person name="Zhang W."/>
        </authorList>
    </citation>
    <scope>NUCLEOTIDE SEQUENCE [LARGE SCALE GENOMIC DNA]</scope>
    <source>
        <strain evidence="7">cv. G240</strain>
        <tissue evidence="6">Leaf</tissue>
    </source>
</reference>
<evidence type="ECO:0000313" key="6">
    <source>
        <dbReference type="EMBL" id="KAF5956225.1"/>
    </source>
</evidence>
<comment type="subcellular location">
    <subcellularLocation>
        <location evidence="1">Membrane</location>
    </subcellularLocation>
</comment>